<gene>
    <name evidence="5" type="ORF">METZ01_LOCUS492502</name>
</gene>
<feature type="non-terminal residue" evidence="5">
    <location>
        <position position="1"/>
    </location>
</feature>
<keyword evidence="3" id="KW-0808">Transferase</keyword>
<evidence type="ECO:0000313" key="5">
    <source>
        <dbReference type="EMBL" id="SVE39648.1"/>
    </source>
</evidence>
<keyword evidence="4" id="KW-0949">S-adenosyl-L-methionine</keyword>
<dbReference type="InterPro" id="IPR018117">
    <property type="entry name" value="C5_DNA_meth_AS"/>
</dbReference>
<protein>
    <recommendedName>
        <fullName evidence="1">DNA (cytosine-5-)-methyltransferase</fullName>
        <ecNumber evidence="1">2.1.1.37</ecNumber>
    </recommendedName>
</protein>
<accession>A0A383D721</accession>
<sequence>EVKTKVFDEIDFWKKNEGLKDVDILIATPPCQGMSVANHHKKNELKRNSLVVESIIITKKVNPKIFVFENVRAFLKTGCTDVDGVVKPIGETIESNLTNYNIHSEIINFKEYGCPSQRTRTIIIGTRKDLKDISPLELMLSKEKEKILRKTIGSLKPLKVMGEIDPEDIYHSHRSYPERMTKWIENLKEGESAFDNTNLEQIPHVIKNKKIVTNQNKNGDKYKRCYWDMPMFCIHTR</sequence>
<dbReference type="Gene3D" id="3.90.120.10">
    <property type="entry name" value="DNA Methylase, subunit A, domain 2"/>
    <property type="match status" value="1"/>
</dbReference>
<dbReference type="InterPro" id="IPR001525">
    <property type="entry name" value="C5_MeTfrase"/>
</dbReference>
<dbReference type="GO" id="GO:0003677">
    <property type="term" value="F:DNA binding"/>
    <property type="evidence" value="ECO:0007669"/>
    <property type="project" value="TreeGrafter"/>
</dbReference>
<dbReference type="PANTHER" id="PTHR10629">
    <property type="entry name" value="CYTOSINE-SPECIFIC METHYLTRANSFERASE"/>
    <property type="match status" value="1"/>
</dbReference>
<dbReference type="InterPro" id="IPR050390">
    <property type="entry name" value="C5-Methyltransferase"/>
</dbReference>
<organism evidence="5">
    <name type="scientific">marine metagenome</name>
    <dbReference type="NCBI Taxonomy" id="408172"/>
    <lineage>
        <taxon>unclassified sequences</taxon>
        <taxon>metagenomes</taxon>
        <taxon>ecological metagenomes</taxon>
    </lineage>
</organism>
<evidence type="ECO:0000256" key="2">
    <source>
        <dbReference type="ARBA" id="ARBA00022603"/>
    </source>
</evidence>
<dbReference type="GO" id="GO:0003886">
    <property type="term" value="F:DNA (cytosine-5-)-methyltransferase activity"/>
    <property type="evidence" value="ECO:0007669"/>
    <property type="project" value="UniProtKB-EC"/>
</dbReference>
<evidence type="ECO:0000256" key="1">
    <source>
        <dbReference type="ARBA" id="ARBA00011975"/>
    </source>
</evidence>
<dbReference type="EMBL" id="UINC01214421">
    <property type="protein sequence ID" value="SVE39648.1"/>
    <property type="molecule type" value="Genomic_DNA"/>
</dbReference>
<dbReference type="SUPFAM" id="SSF53335">
    <property type="entry name" value="S-adenosyl-L-methionine-dependent methyltransferases"/>
    <property type="match status" value="1"/>
</dbReference>
<feature type="non-terminal residue" evidence="5">
    <location>
        <position position="237"/>
    </location>
</feature>
<reference evidence="5" key="1">
    <citation type="submission" date="2018-05" db="EMBL/GenBank/DDBJ databases">
        <authorList>
            <person name="Lanie J.A."/>
            <person name="Ng W.-L."/>
            <person name="Kazmierczak K.M."/>
            <person name="Andrzejewski T.M."/>
            <person name="Davidsen T.M."/>
            <person name="Wayne K.J."/>
            <person name="Tettelin H."/>
            <person name="Glass J.I."/>
            <person name="Rusch D."/>
            <person name="Podicherti R."/>
            <person name="Tsui H.-C.T."/>
            <person name="Winkler M.E."/>
        </authorList>
    </citation>
    <scope>NUCLEOTIDE SEQUENCE</scope>
</reference>
<dbReference type="GO" id="GO:0044027">
    <property type="term" value="P:negative regulation of gene expression via chromosomal CpG island methylation"/>
    <property type="evidence" value="ECO:0007669"/>
    <property type="project" value="TreeGrafter"/>
</dbReference>
<dbReference type="InterPro" id="IPR029063">
    <property type="entry name" value="SAM-dependent_MTases_sf"/>
</dbReference>
<keyword evidence="2" id="KW-0489">Methyltransferase</keyword>
<evidence type="ECO:0000256" key="4">
    <source>
        <dbReference type="ARBA" id="ARBA00022691"/>
    </source>
</evidence>
<proteinExistence type="predicted"/>
<dbReference type="Gene3D" id="3.40.50.150">
    <property type="entry name" value="Vaccinia Virus protein VP39"/>
    <property type="match status" value="1"/>
</dbReference>
<dbReference type="Pfam" id="PF00145">
    <property type="entry name" value="DNA_methylase"/>
    <property type="match status" value="1"/>
</dbReference>
<dbReference type="PANTHER" id="PTHR10629:SF52">
    <property type="entry name" value="DNA (CYTOSINE-5)-METHYLTRANSFERASE 1"/>
    <property type="match status" value="1"/>
</dbReference>
<dbReference type="PROSITE" id="PS51679">
    <property type="entry name" value="SAM_MT_C5"/>
    <property type="match status" value="1"/>
</dbReference>
<dbReference type="PROSITE" id="PS00094">
    <property type="entry name" value="C5_MTASE_1"/>
    <property type="match status" value="1"/>
</dbReference>
<name>A0A383D721_9ZZZZ</name>
<evidence type="ECO:0000256" key="3">
    <source>
        <dbReference type="ARBA" id="ARBA00022679"/>
    </source>
</evidence>
<dbReference type="AlphaFoldDB" id="A0A383D721"/>
<dbReference type="GO" id="GO:0032259">
    <property type="term" value="P:methylation"/>
    <property type="evidence" value="ECO:0007669"/>
    <property type="project" value="UniProtKB-KW"/>
</dbReference>
<dbReference type="EC" id="2.1.1.37" evidence="1"/>